<evidence type="ECO:0000313" key="16">
    <source>
        <dbReference type="EMBL" id="MBM7619858.1"/>
    </source>
</evidence>
<dbReference type="PANTHER" id="PTHR43065:SF46">
    <property type="entry name" value="C4-DICARBOXYLATE TRANSPORT SENSOR PROTEIN DCTB"/>
    <property type="match status" value="1"/>
</dbReference>
<dbReference type="EC" id="2.7.13.3" evidence="3"/>
<dbReference type="CDD" id="cd00082">
    <property type="entry name" value="HisKA"/>
    <property type="match status" value="1"/>
</dbReference>
<feature type="transmembrane region" description="Helical" evidence="14">
    <location>
        <begin position="35"/>
        <end position="51"/>
    </location>
</feature>
<keyword evidence="11 14" id="KW-1133">Transmembrane helix</keyword>
<comment type="caution">
    <text evidence="16">The sequence shown here is derived from an EMBL/GenBank/DDBJ whole genome shotgun (WGS) entry which is preliminary data.</text>
</comment>
<dbReference type="Pfam" id="PF02518">
    <property type="entry name" value="HATPase_c"/>
    <property type="match status" value="1"/>
</dbReference>
<dbReference type="PANTHER" id="PTHR43065">
    <property type="entry name" value="SENSOR HISTIDINE KINASE"/>
    <property type="match status" value="1"/>
</dbReference>
<dbReference type="Proteomes" id="UP000737402">
    <property type="component" value="Unassembled WGS sequence"/>
</dbReference>
<keyword evidence="9 16" id="KW-0418">Kinase</keyword>
<evidence type="ECO:0000256" key="4">
    <source>
        <dbReference type="ARBA" id="ARBA00022475"/>
    </source>
</evidence>
<dbReference type="SUPFAM" id="SSF47384">
    <property type="entry name" value="Homodimeric domain of signal transducing histidine kinase"/>
    <property type="match status" value="1"/>
</dbReference>
<feature type="transmembrane region" description="Helical" evidence="14">
    <location>
        <begin position="163"/>
        <end position="188"/>
    </location>
</feature>
<evidence type="ECO:0000259" key="15">
    <source>
        <dbReference type="PROSITE" id="PS50109"/>
    </source>
</evidence>
<evidence type="ECO:0000256" key="9">
    <source>
        <dbReference type="ARBA" id="ARBA00022777"/>
    </source>
</evidence>
<keyword evidence="6 16" id="KW-0808">Transferase</keyword>
<keyword evidence="13 14" id="KW-0472">Membrane</keyword>
<feature type="transmembrane region" description="Helical" evidence="14">
    <location>
        <begin position="98"/>
        <end position="116"/>
    </location>
</feature>
<keyword evidence="10" id="KW-0067">ATP-binding</keyword>
<sequence>MLAEKLLLHVLIILAPVLIYYVVSENKRISGSPYFIGMLQGASASLCLLFAHYDYGLFWDLRYIPLVLAVLYGGPKAGLIVLGAILGTRTYMGGDALLFGYISALLSALVPFLMVRKFNKLRTKKKRITLSVLVGLWPDIVMLSILLAFLFTQPEFSGGANLLLYILPFGLIQVIGVGFASMLHEAILERDLMKREIMRAEKLNTLGELAASIAHEVRNPLTVVKGFLQLMQKEEQKYPYIPLVLSELGRAESIINDYLNFAKPEFKKIEQVNLAGLISEVMMLLNPLAIKNGVSLDSYLEKNVYMETDKNQLKQVLVNIIKNAIEATQQDGRVFIKLLVSNDETVIIVKDNGKGMSKEQLARIGTLFYSTKDKGTGLGTTVSLRIIETMDGKVSYASELGKGTEVKVVFPDFTRSKEKKMVQSV</sequence>
<dbReference type="SUPFAM" id="SSF55874">
    <property type="entry name" value="ATPase domain of HSP90 chaperone/DNA topoisomerase II/histidine kinase"/>
    <property type="match status" value="1"/>
</dbReference>
<dbReference type="CDD" id="cd00075">
    <property type="entry name" value="HATPase"/>
    <property type="match status" value="1"/>
</dbReference>
<evidence type="ECO:0000256" key="12">
    <source>
        <dbReference type="ARBA" id="ARBA00023012"/>
    </source>
</evidence>
<evidence type="ECO:0000256" key="11">
    <source>
        <dbReference type="ARBA" id="ARBA00022989"/>
    </source>
</evidence>
<accession>A0ABS2NZR6</accession>
<evidence type="ECO:0000256" key="1">
    <source>
        <dbReference type="ARBA" id="ARBA00000085"/>
    </source>
</evidence>
<dbReference type="RefSeq" id="WP_204415112.1">
    <property type="nucleotide sequence ID" value="NZ_JAFBED010000003.1"/>
</dbReference>
<comment type="subcellular location">
    <subcellularLocation>
        <location evidence="2">Cell membrane</location>
        <topology evidence="2">Multi-pass membrane protein</topology>
    </subcellularLocation>
</comment>
<gene>
    <name evidence="16" type="ORF">JOC95_001710</name>
</gene>
<name>A0ABS2NZR6_9BACI</name>
<keyword evidence="5" id="KW-0597">Phosphoprotein</keyword>
<dbReference type="InterPro" id="IPR011620">
    <property type="entry name" value="Sig_transdc_His_kinase_LytS_TM"/>
</dbReference>
<protein>
    <recommendedName>
        <fullName evidence="3">histidine kinase</fullName>
        <ecNumber evidence="3">2.7.13.3</ecNumber>
    </recommendedName>
</protein>
<evidence type="ECO:0000256" key="3">
    <source>
        <dbReference type="ARBA" id="ARBA00012438"/>
    </source>
</evidence>
<dbReference type="InterPro" id="IPR005467">
    <property type="entry name" value="His_kinase_dom"/>
</dbReference>
<keyword evidence="17" id="KW-1185">Reference proteome</keyword>
<proteinExistence type="predicted"/>
<keyword evidence="12" id="KW-0902">Two-component regulatory system</keyword>
<dbReference type="InterPro" id="IPR003594">
    <property type="entry name" value="HATPase_dom"/>
</dbReference>
<dbReference type="Gene3D" id="3.30.565.10">
    <property type="entry name" value="Histidine kinase-like ATPase, C-terminal domain"/>
    <property type="match status" value="1"/>
</dbReference>
<dbReference type="InterPro" id="IPR036890">
    <property type="entry name" value="HATPase_C_sf"/>
</dbReference>
<organism evidence="16 17">
    <name type="scientific">Sutcliffiella tianshenii</name>
    <dbReference type="NCBI Taxonomy" id="1463404"/>
    <lineage>
        <taxon>Bacteria</taxon>
        <taxon>Bacillati</taxon>
        <taxon>Bacillota</taxon>
        <taxon>Bacilli</taxon>
        <taxon>Bacillales</taxon>
        <taxon>Bacillaceae</taxon>
        <taxon>Sutcliffiella</taxon>
    </lineage>
</organism>
<keyword evidence="7 14" id="KW-0812">Transmembrane</keyword>
<evidence type="ECO:0000256" key="10">
    <source>
        <dbReference type="ARBA" id="ARBA00022840"/>
    </source>
</evidence>
<feature type="transmembrane region" description="Helical" evidence="14">
    <location>
        <begin position="63"/>
        <end position="86"/>
    </location>
</feature>
<evidence type="ECO:0000256" key="2">
    <source>
        <dbReference type="ARBA" id="ARBA00004651"/>
    </source>
</evidence>
<feature type="domain" description="Histidine kinase" evidence="15">
    <location>
        <begin position="212"/>
        <end position="414"/>
    </location>
</feature>
<dbReference type="Gene3D" id="1.10.287.130">
    <property type="match status" value="1"/>
</dbReference>
<evidence type="ECO:0000256" key="6">
    <source>
        <dbReference type="ARBA" id="ARBA00022679"/>
    </source>
</evidence>
<dbReference type="InterPro" id="IPR004358">
    <property type="entry name" value="Sig_transdc_His_kin-like_C"/>
</dbReference>
<feature type="transmembrane region" description="Helical" evidence="14">
    <location>
        <begin position="128"/>
        <end position="151"/>
    </location>
</feature>
<dbReference type="SMART" id="SM00387">
    <property type="entry name" value="HATPase_c"/>
    <property type="match status" value="1"/>
</dbReference>
<reference evidence="16 17" key="1">
    <citation type="submission" date="2021-01" db="EMBL/GenBank/DDBJ databases">
        <title>Genomic Encyclopedia of Type Strains, Phase IV (KMG-IV): sequencing the most valuable type-strain genomes for metagenomic binning, comparative biology and taxonomic classification.</title>
        <authorList>
            <person name="Goeker M."/>
        </authorList>
    </citation>
    <scope>NUCLEOTIDE SEQUENCE [LARGE SCALE GENOMIC DNA]</scope>
    <source>
        <strain evidence="16 17">DSM 25879</strain>
    </source>
</reference>
<dbReference type="Pfam" id="PF07694">
    <property type="entry name" value="5TM-5TMR_LYT"/>
    <property type="match status" value="1"/>
</dbReference>
<dbReference type="PRINTS" id="PR00344">
    <property type="entry name" value="BCTRLSENSOR"/>
</dbReference>
<keyword evidence="4" id="KW-1003">Cell membrane</keyword>
<keyword evidence="8" id="KW-0547">Nucleotide-binding</keyword>
<evidence type="ECO:0000256" key="13">
    <source>
        <dbReference type="ARBA" id="ARBA00023136"/>
    </source>
</evidence>
<dbReference type="Pfam" id="PF00512">
    <property type="entry name" value="HisKA"/>
    <property type="match status" value="1"/>
</dbReference>
<evidence type="ECO:0000256" key="8">
    <source>
        <dbReference type="ARBA" id="ARBA00022741"/>
    </source>
</evidence>
<feature type="transmembrane region" description="Helical" evidence="14">
    <location>
        <begin position="7"/>
        <end position="23"/>
    </location>
</feature>
<dbReference type="EMBL" id="JAFBED010000003">
    <property type="protein sequence ID" value="MBM7619858.1"/>
    <property type="molecule type" value="Genomic_DNA"/>
</dbReference>
<dbReference type="GO" id="GO:0004673">
    <property type="term" value="F:protein histidine kinase activity"/>
    <property type="evidence" value="ECO:0007669"/>
    <property type="project" value="UniProtKB-EC"/>
</dbReference>
<evidence type="ECO:0000256" key="7">
    <source>
        <dbReference type="ARBA" id="ARBA00022692"/>
    </source>
</evidence>
<dbReference type="SMART" id="SM00388">
    <property type="entry name" value="HisKA"/>
    <property type="match status" value="1"/>
</dbReference>
<evidence type="ECO:0000313" key="17">
    <source>
        <dbReference type="Proteomes" id="UP000737402"/>
    </source>
</evidence>
<evidence type="ECO:0000256" key="14">
    <source>
        <dbReference type="SAM" id="Phobius"/>
    </source>
</evidence>
<dbReference type="PROSITE" id="PS50109">
    <property type="entry name" value="HIS_KIN"/>
    <property type="match status" value="1"/>
</dbReference>
<dbReference type="InterPro" id="IPR036097">
    <property type="entry name" value="HisK_dim/P_sf"/>
</dbReference>
<comment type="catalytic activity">
    <reaction evidence="1">
        <text>ATP + protein L-histidine = ADP + protein N-phospho-L-histidine.</text>
        <dbReference type="EC" id="2.7.13.3"/>
    </reaction>
</comment>
<dbReference type="InterPro" id="IPR003661">
    <property type="entry name" value="HisK_dim/P_dom"/>
</dbReference>
<evidence type="ECO:0000256" key="5">
    <source>
        <dbReference type="ARBA" id="ARBA00022553"/>
    </source>
</evidence>